<evidence type="ECO:0000313" key="2">
    <source>
        <dbReference type="EMBL" id="NKE44134.1"/>
    </source>
</evidence>
<dbReference type="Proteomes" id="UP000765160">
    <property type="component" value="Unassembled WGS sequence"/>
</dbReference>
<proteinExistence type="predicted"/>
<accession>A0ABX1EWA9</accession>
<keyword evidence="3" id="KW-1185">Reference proteome</keyword>
<dbReference type="RefSeq" id="WP_168047849.1">
    <property type="nucleotide sequence ID" value="NZ_JAATJR010000002.1"/>
</dbReference>
<evidence type="ECO:0000256" key="1">
    <source>
        <dbReference type="SAM" id="MobiDB-lite"/>
    </source>
</evidence>
<protein>
    <submittedName>
        <fullName evidence="2">Outer membrane beta-barrel protein</fullName>
    </submittedName>
</protein>
<reference evidence="2 3" key="1">
    <citation type="submission" date="2020-03" db="EMBL/GenBank/DDBJ databases">
        <title>Roseomonas selenitidurans sp. nov. isolated from soil.</title>
        <authorList>
            <person name="Liu H."/>
        </authorList>
    </citation>
    <scope>NUCLEOTIDE SEQUENCE [LARGE SCALE GENOMIC DNA]</scope>
    <source>
        <strain evidence="2 3">JCM 15073</strain>
    </source>
</reference>
<dbReference type="EMBL" id="JAAVTX010000002">
    <property type="protein sequence ID" value="NKE44134.1"/>
    <property type="molecule type" value="Genomic_DNA"/>
</dbReference>
<evidence type="ECO:0000313" key="3">
    <source>
        <dbReference type="Proteomes" id="UP000765160"/>
    </source>
</evidence>
<dbReference type="SUPFAM" id="SSF56935">
    <property type="entry name" value="Porins"/>
    <property type="match status" value="1"/>
</dbReference>
<dbReference type="InterPro" id="IPR018759">
    <property type="entry name" value="BBP2_2"/>
</dbReference>
<gene>
    <name evidence="2" type="ORF">HB662_05060</name>
</gene>
<sequence length="448" mass="48239">MSAGAVQPPGFLPGDAPPPAAGRRAGAGRNAVRAAALISAGAAALAAPPAAAQLGNAPDVARGITVQTRPRPAFDPLGVRLPGFRLDAGIDLGAGYDDNTAGTGRNTNASGFLEEQISLSLNSTYTRHALGLSATQTSRKYIGDDDYSWNDYGVLAFGRYDIGRASSVRVEYSRVRSHIDVTSFEVQQGSLTEPLRFDQEAFRASGVAAFNRVNVTGAVESRSFRFQEQDDPGFRGGNAAANDYSRLSGELGASYVIVPGRSVSLTSRLSEITYDRADQRGRDSTTWEILAGAQYDLTALAYASVNLGYRRREFNDPTIPSISGPAFEGRLVLLPSQLVTLTFGVQRSIEESLRGSNVSYVLTSGRVQADYELRRNIILSAELRADRLEYRDPDQVATQGVGTLSARFLLNRNASIVASYRHARSLDAPAGFQEFDRNVFQIRLSLAI</sequence>
<dbReference type="Pfam" id="PF10082">
    <property type="entry name" value="BBP2_2"/>
    <property type="match status" value="1"/>
</dbReference>
<name>A0ABX1EWA9_9PROT</name>
<comment type="caution">
    <text evidence="2">The sequence shown here is derived from an EMBL/GenBank/DDBJ whole genome shotgun (WGS) entry which is preliminary data.</text>
</comment>
<organism evidence="2 3">
    <name type="scientific">Falsiroseomonas frigidaquae</name>
    <dbReference type="NCBI Taxonomy" id="487318"/>
    <lineage>
        <taxon>Bacteria</taxon>
        <taxon>Pseudomonadati</taxon>
        <taxon>Pseudomonadota</taxon>
        <taxon>Alphaproteobacteria</taxon>
        <taxon>Acetobacterales</taxon>
        <taxon>Roseomonadaceae</taxon>
        <taxon>Falsiroseomonas</taxon>
    </lineage>
</organism>
<feature type="region of interest" description="Disordered" evidence="1">
    <location>
        <begin position="1"/>
        <end position="27"/>
    </location>
</feature>